<accession>A0A7R9MUQ1</accession>
<dbReference type="Proteomes" id="UP000728032">
    <property type="component" value="Unassembled WGS sequence"/>
</dbReference>
<proteinExistence type="inferred from homology"/>
<keyword evidence="4 7" id="KW-0812">Transmembrane</keyword>
<keyword evidence="5 7" id="KW-1133">Transmembrane helix</keyword>
<dbReference type="PANTHER" id="PTHR13144:SF0">
    <property type="entry name" value="PROTEIN TEX261"/>
    <property type="match status" value="1"/>
</dbReference>
<feature type="transmembrane region" description="Helical" evidence="7">
    <location>
        <begin position="39"/>
        <end position="61"/>
    </location>
</feature>
<comment type="subcellular location">
    <subcellularLocation>
        <location evidence="1">Membrane</location>
        <topology evidence="1">Multi-pass membrane protein</topology>
    </subcellularLocation>
</comment>
<sequence>MRSFPYFDLTSIPFITAIILLLVNHYFAFSYFSSVYYPFTQVLAFFTICLWLIPFAFFISLSANENTKVMSFHIISPEEAKDMVCYR</sequence>
<comment type="similarity">
    <text evidence="2">Belongs to the SVP26 family.</text>
</comment>
<feature type="non-terminal residue" evidence="8">
    <location>
        <position position="1"/>
    </location>
</feature>
<evidence type="ECO:0000256" key="4">
    <source>
        <dbReference type="ARBA" id="ARBA00022692"/>
    </source>
</evidence>
<evidence type="ECO:0000313" key="8">
    <source>
        <dbReference type="EMBL" id="CAD7666200.1"/>
    </source>
</evidence>
<dbReference type="GO" id="GO:0000139">
    <property type="term" value="C:Golgi membrane"/>
    <property type="evidence" value="ECO:0007669"/>
    <property type="project" value="TreeGrafter"/>
</dbReference>
<dbReference type="GO" id="GO:0006888">
    <property type="term" value="P:endoplasmic reticulum to Golgi vesicle-mediated transport"/>
    <property type="evidence" value="ECO:0007669"/>
    <property type="project" value="InterPro"/>
</dbReference>
<gene>
    <name evidence="8" type="ORF">ONB1V03_LOCUS22725</name>
</gene>
<evidence type="ECO:0000256" key="2">
    <source>
        <dbReference type="ARBA" id="ARBA00008096"/>
    </source>
</evidence>
<dbReference type="OrthoDB" id="28257at2759"/>
<dbReference type="AlphaFoldDB" id="A0A7R9MUQ1"/>
<name>A0A7R9MUQ1_9ACAR</name>
<evidence type="ECO:0000256" key="5">
    <source>
        <dbReference type="ARBA" id="ARBA00022989"/>
    </source>
</evidence>
<dbReference type="EMBL" id="CAJPVJ010052735">
    <property type="protein sequence ID" value="CAG2183304.1"/>
    <property type="molecule type" value="Genomic_DNA"/>
</dbReference>
<reference evidence="8" key="1">
    <citation type="submission" date="2020-11" db="EMBL/GenBank/DDBJ databases">
        <authorList>
            <person name="Tran Van P."/>
        </authorList>
    </citation>
    <scope>NUCLEOTIDE SEQUENCE</scope>
</reference>
<dbReference type="Pfam" id="PF04148">
    <property type="entry name" value="Erv26"/>
    <property type="match status" value="1"/>
</dbReference>
<evidence type="ECO:0000313" key="9">
    <source>
        <dbReference type="Proteomes" id="UP000728032"/>
    </source>
</evidence>
<protein>
    <recommendedName>
        <fullName evidence="3">Protein TEX261</fullName>
    </recommendedName>
</protein>
<dbReference type="GO" id="GO:0005789">
    <property type="term" value="C:endoplasmic reticulum membrane"/>
    <property type="evidence" value="ECO:0007669"/>
    <property type="project" value="TreeGrafter"/>
</dbReference>
<dbReference type="EMBL" id="OC967560">
    <property type="protein sequence ID" value="CAD7666200.1"/>
    <property type="molecule type" value="Genomic_DNA"/>
</dbReference>
<evidence type="ECO:0000256" key="1">
    <source>
        <dbReference type="ARBA" id="ARBA00004141"/>
    </source>
</evidence>
<evidence type="ECO:0000256" key="7">
    <source>
        <dbReference type="SAM" id="Phobius"/>
    </source>
</evidence>
<organism evidence="8">
    <name type="scientific">Oppiella nova</name>
    <dbReference type="NCBI Taxonomy" id="334625"/>
    <lineage>
        <taxon>Eukaryota</taxon>
        <taxon>Metazoa</taxon>
        <taxon>Ecdysozoa</taxon>
        <taxon>Arthropoda</taxon>
        <taxon>Chelicerata</taxon>
        <taxon>Arachnida</taxon>
        <taxon>Acari</taxon>
        <taxon>Acariformes</taxon>
        <taxon>Sarcoptiformes</taxon>
        <taxon>Oribatida</taxon>
        <taxon>Brachypylina</taxon>
        <taxon>Oppioidea</taxon>
        <taxon>Oppiidae</taxon>
        <taxon>Oppiella</taxon>
    </lineage>
</organism>
<evidence type="ECO:0000256" key="6">
    <source>
        <dbReference type="ARBA" id="ARBA00023136"/>
    </source>
</evidence>
<dbReference type="PANTHER" id="PTHR13144">
    <property type="entry name" value="TEX261 PROTEIN"/>
    <property type="match status" value="1"/>
</dbReference>
<dbReference type="InterPro" id="IPR007277">
    <property type="entry name" value="Svp26/Tex261"/>
</dbReference>
<dbReference type="GO" id="GO:0097020">
    <property type="term" value="F:COPII receptor activity"/>
    <property type="evidence" value="ECO:0007669"/>
    <property type="project" value="InterPro"/>
</dbReference>
<evidence type="ECO:0000256" key="3">
    <source>
        <dbReference type="ARBA" id="ARBA00017877"/>
    </source>
</evidence>
<keyword evidence="6 7" id="KW-0472">Membrane</keyword>
<feature type="transmembrane region" description="Helical" evidence="7">
    <location>
        <begin position="12"/>
        <end position="33"/>
    </location>
</feature>
<keyword evidence="9" id="KW-1185">Reference proteome</keyword>
<dbReference type="GO" id="GO:0030134">
    <property type="term" value="C:COPII-coated ER to Golgi transport vesicle"/>
    <property type="evidence" value="ECO:0007669"/>
    <property type="project" value="TreeGrafter"/>
</dbReference>